<dbReference type="GO" id="GO:0003677">
    <property type="term" value="F:DNA binding"/>
    <property type="evidence" value="ECO:0007669"/>
    <property type="project" value="UniProtKB-KW"/>
</dbReference>
<dbReference type="SUPFAM" id="SSF53041">
    <property type="entry name" value="Resolvase-like"/>
    <property type="match status" value="1"/>
</dbReference>
<organism evidence="6 8">
    <name type="scientific">Nitrosospira multiformis (strain ATCC 25196 / NCIMB 11849 / C 71)</name>
    <dbReference type="NCBI Taxonomy" id="323848"/>
    <lineage>
        <taxon>Bacteria</taxon>
        <taxon>Pseudomonadati</taxon>
        <taxon>Pseudomonadota</taxon>
        <taxon>Betaproteobacteria</taxon>
        <taxon>Nitrosomonadales</taxon>
        <taxon>Nitrosomonadaceae</taxon>
        <taxon>Nitrosospira</taxon>
    </lineage>
</organism>
<dbReference type="InterPro" id="IPR011109">
    <property type="entry name" value="DNA_bind_recombinase_dom"/>
</dbReference>
<dbReference type="PANTHER" id="PTHR30461:SF2">
    <property type="entry name" value="SERINE RECOMBINASE PINE-RELATED"/>
    <property type="match status" value="1"/>
</dbReference>
<evidence type="ECO:0000259" key="4">
    <source>
        <dbReference type="PROSITE" id="PS51736"/>
    </source>
</evidence>
<evidence type="ECO:0000313" key="7">
    <source>
        <dbReference type="EMBL" id="SEG21123.1"/>
    </source>
</evidence>
<reference evidence="8" key="2">
    <citation type="submission" date="2005-08" db="EMBL/GenBank/DDBJ databases">
        <title>Complete sequence of chromosome 1 of Nitrosospira multiformis ATCC 25196.</title>
        <authorList>
            <person name="Copeland A."/>
            <person name="Lucas S."/>
            <person name="Lapidus A."/>
            <person name="Barry K."/>
            <person name="Detter J.C."/>
            <person name="Glavina T."/>
            <person name="Hammon N."/>
            <person name="Israni S."/>
            <person name="Pitluck S."/>
            <person name="Chain P."/>
            <person name="Malfatti S."/>
            <person name="Shin M."/>
            <person name="Vergez L."/>
            <person name="Schmutz J."/>
            <person name="Larimer F."/>
            <person name="Land M."/>
            <person name="Hauser L."/>
            <person name="Kyrpides N."/>
            <person name="Lykidis A."/>
            <person name="Richardson P."/>
        </authorList>
    </citation>
    <scope>NUCLEOTIDE SEQUENCE [LARGE SCALE GENOMIC DNA]</scope>
    <source>
        <strain evidence="8">ATCC 25196 / NCIMB 11849 / C 71</strain>
    </source>
</reference>
<dbReference type="AlphaFoldDB" id="Q2YCV5"/>
<keyword evidence="1" id="KW-0238">DNA-binding</keyword>
<feature type="coiled-coil region" evidence="3">
    <location>
        <begin position="386"/>
        <end position="444"/>
    </location>
</feature>
<evidence type="ECO:0000313" key="8">
    <source>
        <dbReference type="Proteomes" id="UP000002718"/>
    </source>
</evidence>
<dbReference type="EMBL" id="CP000103">
    <property type="protein sequence ID" value="ABB73416.1"/>
    <property type="molecule type" value="Genomic_DNA"/>
</dbReference>
<gene>
    <name evidence="6" type="ordered locus">Nmul_A0107</name>
    <name evidence="7" type="ORF">SAMN05216403_1561</name>
</gene>
<dbReference type="eggNOG" id="COG1961">
    <property type="taxonomic scope" value="Bacteria"/>
</dbReference>
<sequence>MRKAYSYIRMSTDKQLSGDSLRRQREASEKYAKAHGLELIETLDGKDLRDIGVSGFKGANSRRGVLSVFLEHLNDGKIDANSILLIESFDRLSRADVLDAFSLFTNILNKGIEIITLSDNQRYTRDSVRVNPGQLFLTIGIMTRANEESVTKSKRGLSVWNNKRDNAQKKPITSRCPAWLTYSSESEKFEVIEERARVVRLIFELCAKTSGTWSISRYLNRHNIPVFGDAQFWQKSYVNKILSNRAVLGEFQPNSRESGQRIPVGKVIENYYPAIISATEFHLAWAARDRRNKTGSGRKGINFSNLFSGLVYCGNCGSKMSVRNRGVPPKGGKWLVCQNHLAGAGCEMREWKLPLVEDAIFKHLYEVDFSELLGNKSAGFDIEKELFALQVEQKELESKMDQAIEMSAAQELNEQSRFRYVKLINQLESDINEKKKCISSKEKELEVFKSQQSLLHTKELKETLLLLEKNKDDYYFRSSVNQLLTRTIARIDLITDHGGPLPWEIEPDDKIVGNFRALYPKLSSLSIDELVLQRVFLDYITLIC</sequence>
<dbReference type="EMBL" id="FNVK01000056">
    <property type="protein sequence ID" value="SEG21123.1"/>
    <property type="molecule type" value="Genomic_DNA"/>
</dbReference>
<reference evidence="6 8" key="3">
    <citation type="journal article" date="2008" name="Appl. Environ. Microbiol.">
        <title>Complete genome sequence of Nitrosospira multiformis, an ammonia-oxidizing bacterium from the soil environment.</title>
        <authorList>
            <person name="Norton J.M."/>
            <person name="Klotz M.G."/>
            <person name="Stein L.Y."/>
            <person name="Arp D.J."/>
            <person name="Bottomley P.J."/>
            <person name="Chain P.S."/>
            <person name="Hauser L.J."/>
            <person name="Land M.L."/>
            <person name="Larimer F.W."/>
            <person name="Shin M.W."/>
            <person name="Starkenburg S.R."/>
        </authorList>
    </citation>
    <scope>NUCLEOTIDE SEQUENCE [LARGE SCALE GENOMIC DNA]</scope>
    <source>
        <strain evidence="6">ATCC 25196</strain>
        <strain evidence="8">ATCC 25196 / NCIMB 11849 / C 71</strain>
    </source>
</reference>
<feature type="domain" description="Recombinase" evidence="5">
    <location>
        <begin position="179"/>
        <end position="294"/>
    </location>
</feature>
<proteinExistence type="predicted"/>
<dbReference type="Gene3D" id="3.90.1750.20">
    <property type="entry name" value="Putative Large Serine Recombinase, Chain B, Domain 2"/>
    <property type="match status" value="1"/>
</dbReference>
<dbReference type="Proteomes" id="UP000236751">
    <property type="component" value="Unassembled WGS sequence"/>
</dbReference>
<dbReference type="CDD" id="cd00338">
    <property type="entry name" value="Ser_Recombinase"/>
    <property type="match status" value="1"/>
</dbReference>
<dbReference type="InterPro" id="IPR050639">
    <property type="entry name" value="SSR_resolvase"/>
</dbReference>
<dbReference type="PROSITE" id="PS51737">
    <property type="entry name" value="RECOMBINASE_DNA_BIND"/>
    <property type="match status" value="1"/>
</dbReference>
<keyword evidence="8" id="KW-1185">Reference proteome</keyword>
<keyword evidence="2" id="KW-0233">DNA recombination</keyword>
<dbReference type="InterPro" id="IPR025827">
    <property type="entry name" value="Zn_ribbon_recom_dom"/>
</dbReference>
<evidence type="ECO:0000256" key="2">
    <source>
        <dbReference type="ARBA" id="ARBA00023172"/>
    </source>
</evidence>
<dbReference type="GO" id="GO:0000150">
    <property type="term" value="F:DNA strand exchange activity"/>
    <property type="evidence" value="ECO:0007669"/>
    <property type="project" value="InterPro"/>
</dbReference>
<accession>Q2YCV5</accession>
<evidence type="ECO:0000313" key="9">
    <source>
        <dbReference type="Proteomes" id="UP000236751"/>
    </source>
</evidence>
<evidence type="ECO:0000256" key="3">
    <source>
        <dbReference type="SAM" id="Coils"/>
    </source>
</evidence>
<dbReference type="InterPro" id="IPR038109">
    <property type="entry name" value="DNA_bind_recomb_sf"/>
</dbReference>
<protein>
    <submittedName>
        <fullName evidence="6 7">Recombinase</fullName>
    </submittedName>
</protein>
<name>Q2YCV5_NITMU</name>
<dbReference type="SMART" id="SM00857">
    <property type="entry name" value="Resolvase"/>
    <property type="match status" value="1"/>
</dbReference>
<reference evidence="7 9" key="4">
    <citation type="submission" date="2016-10" db="EMBL/GenBank/DDBJ databases">
        <authorList>
            <person name="de Groot N.N."/>
        </authorList>
    </citation>
    <scope>NUCLEOTIDE SEQUENCE [LARGE SCALE GENOMIC DNA]</scope>
    <source>
        <strain evidence="7 9">Nl13</strain>
    </source>
</reference>
<dbReference type="STRING" id="323848.Nmul_A0107"/>
<evidence type="ECO:0000256" key="1">
    <source>
        <dbReference type="ARBA" id="ARBA00023125"/>
    </source>
</evidence>
<dbReference type="InterPro" id="IPR006119">
    <property type="entry name" value="Resolv_N"/>
</dbReference>
<dbReference type="Pfam" id="PF07508">
    <property type="entry name" value="Recombinase"/>
    <property type="match status" value="1"/>
</dbReference>
<dbReference type="RefSeq" id="WP_011379471.1">
    <property type="nucleotide sequence ID" value="NC_007614.1"/>
</dbReference>
<reference evidence="6" key="1">
    <citation type="submission" date="2005-08" db="EMBL/GenBank/DDBJ databases">
        <title>Complete sequence of Chromosome 1 of Nitrosospira multiformis ATCC 25196.</title>
        <authorList>
            <consortium name="US DOE Joint Genome Institute"/>
            <person name="Copeland A."/>
            <person name="Lucas S."/>
            <person name="Lapidus A."/>
            <person name="Barry K."/>
            <person name="Detter J.C."/>
            <person name="Glavina T."/>
            <person name="Hammon N."/>
            <person name="Israni S."/>
            <person name="Pitluck S."/>
            <person name="Chain P."/>
            <person name="Malfatti S."/>
            <person name="Shin M."/>
            <person name="Vergez L."/>
            <person name="Schmutz J."/>
            <person name="Larimer F."/>
            <person name="Land M."/>
            <person name="Hauser L."/>
            <person name="Kyrpides N."/>
            <person name="Lykidis A."/>
            <person name="Richardson P."/>
        </authorList>
    </citation>
    <scope>NUCLEOTIDE SEQUENCE</scope>
    <source>
        <strain evidence="6">ATCC 25196</strain>
    </source>
</reference>
<feature type="domain" description="Resolvase/invertase-type recombinase catalytic" evidence="4">
    <location>
        <begin position="3"/>
        <end position="167"/>
    </location>
</feature>
<dbReference type="InterPro" id="IPR036162">
    <property type="entry name" value="Resolvase-like_N_sf"/>
</dbReference>
<evidence type="ECO:0000259" key="5">
    <source>
        <dbReference type="PROSITE" id="PS51737"/>
    </source>
</evidence>
<dbReference type="Proteomes" id="UP000002718">
    <property type="component" value="Chromosome"/>
</dbReference>
<dbReference type="HOGENOM" id="CLU_030020_2_0_4"/>
<keyword evidence="3" id="KW-0175">Coiled coil</keyword>
<dbReference type="KEGG" id="nmu:Nmul_A0107"/>
<dbReference type="Pfam" id="PF13408">
    <property type="entry name" value="Zn_ribbon_recom"/>
    <property type="match status" value="1"/>
</dbReference>
<dbReference type="Gene3D" id="3.40.50.1390">
    <property type="entry name" value="Resolvase, N-terminal catalytic domain"/>
    <property type="match status" value="1"/>
</dbReference>
<dbReference type="Pfam" id="PF00239">
    <property type="entry name" value="Resolvase"/>
    <property type="match status" value="1"/>
</dbReference>
<dbReference type="PANTHER" id="PTHR30461">
    <property type="entry name" value="DNA-INVERTASE FROM LAMBDOID PROPHAGE"/>
    <property type="match status" value="1"/>
</dbReference>
<dbReference type="PROSITE" id="PS51736">
    <property type="entry name" value="RECOMBINASES_3"/>
    <property type="match status" value="1"/>
</dbReference>
<dbReference type="OrthoDB" id="9791494at2"/>
<evidence type="ECO:0000313" key="6">
    <source>
        <dbReference type="EMBL" id="ABB73416.1"/>
    </source>
</evidence>